<reference evidence="1 2" key="1">
    <citation type="journal article" date="2018" name="Front. Plant Sci.">
        <title>Red Clover (Trifolium pratense) and Zigzag Clover (T. medium) - A Picture of Genomic Similarities and Differences.</title>
        <authorList>
            <person name="Dluhosova J."/>
            <person name="Istvanek J."/>
            <person name="Nedelnik J."/>
            <person name="Repkova J."/>
        </authorList>
    </citation>
    <scope>NUCLEOTIDE SEQUENCE [LARGE SCALE GENOMIC DNA]</scope>
    <source>
        <strain evidence="2">cv. 10/8</strain>
        <tissue evidence="1">Leaf</tissue>
    </source>
</reference>
<dbReference type="EMBL" id="LXQA010028293">
    <property type="protein sequence ID" value="MCH94841.1"/>
    <property type="molecule type" value="Genomic_DNA"/>
</dbReference>
<accession>A0A392N524</accession>
<dbReference type="AlphaFoldDB" id="A0A392N524"/>
<sequence>MESVDYAMPKFKEGKISPLLFQLWLMRCVFVLDDENGGEVQFACFLVEGSTFQPR</sequence>
<protein>
    <submittedName>
        <fullName evidence="1">Uncharacterized protein</fullName>
    </submittedName>
</protein>
<organism evidence="1 2">
    <name type="scientific">Trifolium medium</name>
    <dbReference type="NCBI Taxonomy" id="97028"/>
    <lineage>
        <taxon>Eukaryota</taxon>
        <taxon>Viridiplantae</taxon>
        <taxon>Streptophyta</taxon>
        <taxon>Embryophyta</taxon>
        <taxon>Tracheophyta</taxon>
        <taxon>Spermatophyta</taxon>
        <taxon>Magnoliopsida</taxon>
        <taxon>eudicotyledons</taxon>
        <taxon>Gunneridae</taxon>
        <taxon>Pentapetalae</taxon>
        <taxon>rosids</taxon>
        <taxon>fabids</taxon>
        <taxon>Fabales</taxon>
        <taxon>Fabaceae</taxon>
        <taxon>Papilionoideae</taxon>
        <taxon>50 kb inversion clade</taxon>
        <taxon>NPAAA clade</taxon>
        <taxon>Hologalegina</taxon>
        <taxon>IRL clade</taxon>
        <taxon>Trifolieae</taxon>
        <taxon>Trifolium</taxon>
    </lineage>
</organism>
<proteinExistence type="predicted"/>
<evidence type="ECO:0000313" key="2">
    <source>
        <dbReference type="Proteomes" id="UP000265520"/>
    </source>
</evidence>
<keyword evidence="2" id="KW-1185">Reference proteome</keyword>
<feature type="non-terminal residue" evidence="1">
    <location>
        <position position="55"/>
    </location>
</feature>
<comment type="caution">
    <text evidence="1">The sequence shown here is derived from an EMBL/GenBank/DDBJ whole genome shotgun (WGS) entry which is preliminary data.</text>
</comment>
<dbReference type="Proteomes" id="UP000265520">
    <property type="component" value="Unassembled WGS sequence"/>
</dbReference>
<evidence type="ECO:0000313" key="1">
    <source>
        <dbReference type="EMBL" id="MCH94841.1"/>
    </source>
</evidence>
<name>A0A392N524_9FABA</name>